<dbReference type="Proteomes" id="UP000327013">
    <property type="component" value="Unassembled WGS sequence"/>
</dbReference>
<keyword evidence="1" id="KW-0812">Transmembrane</keyword>
<comment type="caution">
    <text evidence="2">The sequence shown here is derived from an EMBL/GenBank/DDBJ whole genome shotgun (WGS) entry which is preliminary data.</text>
</comment>
<dbReference type="InterPro" id="IPR029069">
    <property type="entry name" value="HotDog_dom_sf"/>
</dbReference>
<accession>A0A5N6KQ83</accession>
<evidence type="ECO:0000313" key="3">
    <source>
        <dbReference type="Proteomes" id="UP000327013"/>
    </source>
</evidence>
<feature type="transmembrane region" description="Helical" evidence="1">
    <location>
        <begin position="46"/>
        <end position="64"/>
    </location>
</feature>
<keyword evidence="1" id="KW-0472">Membrane</keyword>
<proteinExistence type="predicted"/>
<reference evidence="2 3" key="1">
    <citation type="submission" date="2019-06" db="EMBL/GenBank/DDBJ databases">
        <title>A chromosomal-level reference genome of Carpinus fangiana (Coryloideae, Betulaceae).</title>
        <authorList>
            <person name="Yang X."/>
            <person name="Wang Z."/>
            <person name="Zhang L."/>
            <person name="Hao G."/>
            <person name="Liu J."/>
            <person name="Yang Y."/>
        </authorList>
    </citation>
    <scope>NUCLEOTIDE SEQUENCE [LARGE SCALE GENOMIC DNA]</scope>
    <source>
        <strain evidence="2">Cfa_2016G</strain>
        <tissue evidence="2">Leaf</tissue>
    </source>
</reference>
<dbReference type="Gene3D" id="3.10.129.10">
    <property type="entry name" value="Hotdog Thioesterase"/>
    <property type="match status" value="1"/>
</dbReference>
<protein>
    <recommendedName>
        <fullName evidence="4">Thioesterase domain-containing protein</fullName>
    </recommendedName>
</protein>
<dbReference type="CDD" id="cd00586">
    <property type="entry name" value="4HBT"/>
    <property type="match status" value="1"/>
</dbReference>
<dbReference type="PANTHER" id="PTHR12475:SF4">
    <property type="entry name" value="PROTEIN THEM6"/>
    <property type="match status" value="1"/>
</dbReference>
<evidence type="ECO:0000313" key="2">
    <source>
        <dbReference type="EMBL" id="KAB8338795.1"/>
    </source>
</evidence>
<dbReference type="InterPro" id="IPR051490">
    <property type="entry name" value="THEM6_lcsJ_thioesterase"/>
</dbReference>
<evidence type="ECO:0008006" key="4">
    <source>
        <dbReference type="Google" id="ProtNLM"/>
    </source>
</evidence>
<keyword evidence="3" id="KW-1185">Reference proteome</keyword>
<name>A0A5N6KQ83_9ROSI</name>
<sequence length="366" mass="41033">MATSMRLRTLASLVSLTTVASTIISSPAVRTALTRLFAPSAHPVRFAALLLAIILNGKNLPFIWHARFARIMLYQLYLQPAPLPRDAIFRPIVTDGMYTPLPECDYNGHKSNSTYFSDLDMARTQLVAVLLRKGIRNAGQHHRRDGRRVDGYDEKNHPLNGADEQPVKGAFMIALGAVSCHFKREIKPYERFEIWTRVLAWDRKWVYVISHMVKAGAVKPDGFDLQPWNSKRPRAASGAEQVNGAATAAEVEQKAEWKKAIFATSISKYVVKKGRLTIAPEVVLQNSDLLPPKPGTPEAEDSKLPANWTWEAVEAEKERGLRIAEHFDALDAQGGLHDEFPICSLEFEREKGRVLALGEYKDLYFG</sequence>
<evidence type="ECO:0000256" key="1">
    <source>
        <dbReference type="SAM" id="Phobius"/>
    </source>
</evidence>
<dbReference type="EMBL" id="VIBQ01000010">
    <property type="protein sequence ID" value="KAB8338795.1"/>
    <property type="molecule type" value="Genomic_DNA"/>
</dbReference>
<keyword evidence="1" id="KW-1133">Transmembrane helix</keyword>
<dbReference type="OrthoDB" id="265761at2759"/>
<dbReference type="SUPFAM" id="SSF54637">
    <property type="entry name" value="Thioesterase/thiol ester dehydrase-isomerase"/>
    <property type="match status" value="1"/>
</dbReference>
<dbReference type="AlphaFoldDB" id="A0A5N6KQ83"/>
<gene>
    <name evidence="2" type="ORF">FH972_021740</name>
</gene>
<dbReference type="Pfam" id="PF13279">
    <property type="entry name" value="4HBT_2"/>
    <property type="match status" value="1"/>
</dbReference>
<dbReference type="PANTHER" id="PTHR12475">
    <property type="match status" value="1"/>
</dbReference>
<organism evidence="2 3">
    <name type="scientific">Carpinus fangiana</name>
    <dbReference type="NCBI Taxonomy" id="176857"/>
    <lineage>
        <taxon>Eukaryota</taxon>
        <taxon>Viridiplantae</taxon>
        <taxon>Streptophyta</taxon>
        <taxon>Embryophyta</taxon>
        <taxon>Tracheophyta</taxon>
        <taxon>Spermatophyta</taxon>
        <taxon>Magnoliopsida</taxon>
        <taxon>eudicotyledons</taxon>
        <taxon>Gunneridae</taxon>
        <taxon>Pentapetalae</taxon>
        <taxon>rosids</taxon>
        <taxon>fabids</taxon>
        <taxon>Fagales</taxon>
        <taxon>Betulaceae</taxon>
        <taxon>Carpinus</taxon>
    </lineage>
</organism>